<evidence type="ECO:0000313" key="1">
    <source>
        <dbReference type="EMBL" id="MBO1042280.1"/>
    </source>
</evidence>
<dbReference type="RefSeq" id="WP_207490297.1">
    <property type="nucleotide sequence ID" value="NZ_JADIJS010000008.1"/>
</dbReference>
<dbReference type="SUPFAM" id="SSF49313">
    <property type="entry name" value="Cadherin-like"/>
    <property type="match status" value="1"/>
</dbReference>
<sequence length="255" mass="25640">MAATDAEGNRRTRTYALSIAEAPVIVISPENLPDGRVGAVYDTNLTASGATGPYNFTVTTGALPAGLTLSNGGKLSGTPVEDDTSTFTVTATDADGFSGAKQYTISVNPPHIAITPQTLVNGKVGKVYETLAFEASGGTEPYTFVVINGVLPVGLTLGLNGELSGTPGQAGSFTFTVRATDANSYHGSHGYTLVISAAPTIVISPESLPSGKVGLAYAEQTLSASGGTGPYSFAVTGLPAGLAFSNGKISGTPTA</sequence>
<dbReference type="Gene3D" id="2.60.40.10">
    <property type="entry name" value="Immunoglobulins"/>
    <property type="match status" value="3"/>
</dbReference>
<dbReference type="PANTHER" id="PTHR37494:SF1">
    <property type="entry name" value="STAPHYLOCOCCUS AUREUS SURFACE PROTEIN A"/>
    <property type="match status" value="1"/>
</dbReference>
<dbReference type="InterPro" id="IPR013783">
    <property type="entry name" value="Ig-like_fold"/>
</dbReference>
<proteinExistence type="predicted"/>
<dbReference type="InterPro" id="IPR015919">
    <property type="entry name" value="Cadherin-like_sf"/>
</dbReference>
<evidence type="ECO:0000313" key="2">
    <source>
        <dbReference type="Proteomes" id="UP000718278"/>
    </source>
</evidence>
<gene>
    <name evidence="1" type="ORF">IPV26_21690</name>
</gene>
<dbReference type="Proteomes" id="UP000718278">
    <property type="component" value="Unassembled WGS sequence"/>
</dbReference>
<accession>A0ABS3K5W2</accession>
<organism evidence="1 2">
    <name type="scientific">Brucella pituitosa</name>
    <dbReference type="NCBI Taxonomy" id="571256"/>
    <lineage>
        <taxon>Bacteria</taxon>
        <taxon>Pseudomonadati</taxon>
        <taxon>Pseudomonadota</taxon>
        <taxon>Alphaproteobacteria</taxon>
        <taxon>Hyphomicrobiales</taxon>
        <taxon>Brucellaceae</taxon>
        <taxon>Brucella/Ochrobactrum group</taxon>
        <taxon>Brucella</taxon>
    </lineage>
</organism>
<protein>
    <submittedName>
        <fullName evidence="1">Ig domain-containing protein</fullName>
    </submittedName>
</protein>
<dbReference type="PANTHER" id="PTHR37494">
    <property type="entry name" value="HEMAGGLUTININ"/>
    <property type="match status" value="1"/>
</dbReference>
<keyword evidence="2" id="KW-1185">Reference proteome</keyword>
<dbReference type="Pfam" id="PF05345">
    <property type="entry name" value="He_PIG"/>
    <property type="match status" value="3"/>
</dbReference>
<name>A0ABS3K5W2_9HYPH</name>
<feature type="non-terminal residue" evidence="1">
    <location>
        <position position="255"/>
    </location>
</feature>
<dbReference type="EMBL" id="JADIJS010000008">
    <property type="protein sequence ID" value="MBO1042280.1"/>
    <property type="molecule type" value="Genomic_DNA"/>
</dbReference>
<comment type="caution">
    <text evidence="1">The sequence shown here is derived from an EMBL/GenBank/DDBJ whole genome shotgun (WGS) entry which is preliminary data.</text>
</comment>
<reference evidence="1 2" key="1">
    <citation type="submission" date="2020-10" db="EMBL/GenBank/DDBJ databases">
        <title>Genomic characterization of underground lake bacteria from Wind Cave National Park: Insight into the archetypical LuxI/LuxR and identification of LuxR solos.</title>
        <authorList>
            <person name="Wengert P.C."/>
            <person name="Savka M.A."/>
        </authorList>
    </citation>
    <scope>NUCLEOTIDE SEQUENCE [LARGE SCALE GENOMIC DNA]</scope>
    <source>
        <strain evidence="1 2">SD316</strain>
    </source>
</reference>